<dbReference type="GO" id="GO:0005524">
    <property type="term" value="F:ATP binding"/>
    <property type="evidence" value="ECO:0007669"/>
    <property type="project" value="InterPro"/>
</dbReference>
<proteinExistence type="predicted"/>
<dbReference type="InterPro" id="IPR032675">
    <property type="entry name" value="LRR_dom_sf"/>
</dbReference>
<accession>A0A5K1C2G8</accession>
<gene>
    <name evidence="13" type="ORF">NYM_LOCUS15900</name>
</gene>
<dbReference type="SUPFAM" id="SSF52058">
    <property type="entry name" value="L domain-like"/>
    <property type="match status" value="1"/>
</dbReference>
<dbReference type="FunFam" id="3.80.10.10:FF:000041">
    <property type="entry name" value="LRR receptor-like serine/threonine-protein kinase ERECTA"/>
    <property type="match status" value="1"/>
</dbReference>
<evidence type="ECO:0000259" key="12">
    <source>
        <dbReference type="PROSITE" id="PS50011"/>
    </source>
</evidence>
<dbReference type="InterPro" id="IPR011009">
    <property type="entry name" value="Kinase-like_dom_sf"/>
</dbReference>
<dbReference type="GO" id="GO:0016020">
    <property type="term" value="C:membrane"/>
    <property type="evidence" value="ECO:0007669"/>
    <property type="project" value="UniProtKB-SubCell"/>
</dbReference>
<reference evidence="13" key="1">
    <citation type="submission" date="2019-09" db="EMBL/GenBank/DDBJ databases">
        <authorList>
            <person name="Zhang L."/>
        </authorList>
    </citation>
    <scope>NUCLEOTIDE SEQUENCE</scope>
</reference>
<dbReference type="SUPFAM" id="SSF56112">
    <property type="entry name" value="Protein kinase-like (PK-like)"/>
    <property type="match status" value="1"/>
</dbReference>
<evidence type="ECO:0000256" key="4">
    <source>
        <dbReference type="ARBA" id="ARBA00022729"/>
    </source>
</evidence>
<feature type="signal peptide" evidence="11">
    <location>
        <begin position="1"/>
        <end position="18"/>
    </location>
</feature>
<evidence type="ECO:0000256" key="11">
    <source>
        <dbReference type="SAM" id="SignalP"/>
    </source>
</evidence>
<dbReference type="PANTHER" id="PTHR27000:SF775">
    <property type="entry name" value="PLANT INTRACELLULAR RAS-GROUP-RELATED LRR PROTEIN 3"/>
    <property type="match status" value="1"/>
</dbReference>
<keyword evidence="8" id="KW-0675">Receptor</keyword>
<dbReference type="Pfam" id="PF00560">
    <property type="entry name" value="LRR_1"/>
    <property type="match status" value="2"/>
</dbReference>
<keyword evidence="7 10" id="KW-0472">Membrane</keyword>
<dbReference type="Pfam" id="PF13855">
    <property type="entry name" value="LRR_8"/>
    <property type="match status" value="1"/>
</dbReference>
<evidence type="ECO:0000256" key="2">
    <source>
        <dbReference type="ARBA" id="ARBA00022614"/>
    </source>
</evidence>
<dbReference type="PROSITE" id="PS50011">
    <property type="entry name" value="PROTEIN_KINASE_DOM"/>
    <property type="match status" value="1"/>
</dbReference>
<dbReference type="OrthoDB" id="1890790at2759"/>
<keyword evidence="2" id="KW-0433">Leucine-rich repeat</keyword>
<keyword evidence="4 11" id="KW-0732">Signal</keyword>
<evidence type="ECO:0000256" key="10">
    <source>
        <dbReference type="SAM" id="Phobius"/>
    </source>
</evidence>
<dbReference type="Gene3D" id="3.30.200.20">
    <property type="entry name" value="Phosphorylase Kinase, domain 1"/>
    <property type="match status" value="1"/>
</dbReference>
<dbReference type="Gramene" id="NC3G0225950.1">
    <property type="protein sequence ID" value="NC3G0225950.1:cds"/>
    <property type="gene ID" value="NC3G0225950"/>
</dbReference>
<evidence type="ECO:0000256" key="7">
    <source>
        <dbReference type="ARBA" id="ARBA00023136"/>
    </source>
</evidence>
<name>A0A5K1C2G8_9MAGN</name>
<feature type="transmembrane region" description="Helical" evidence="10">
    <location>
        <begin position="286"/>
        <end position="308"/>
    </location>
</feature>
<dbReference type="InterPro" id="IPR001611">
    <property type="entry name" value="Leu-rich_rpt"/>
</dbReference>
<feature type="domain" description="Protein kinase" evidence="12">
    <location>
        <begin position="346"/>
        <end position="628"/>
    </location>
</feature>
<dbReference type="Pfam" id="PF07714">
    <property type="entry name" value="PK_Tyr_Ser-Thr"/>
    <property type="match status" value="1"/>
</dbReference>
<keyword evidence="3 10" id="KW-0812">Transmembrane</keyword>
<dbReference type="PANTHER" id="PTHR27000">
    <property type="entry name" value="LEUCINE-RICH REPEAT RECEPTOR-LIKE PROTEIN KINASE FAMILY PROTEIN-RELATED"/>
    <property type="match status" value="1"/>
</dbReference>
<evidence type="ECO:0000256" key="1">
    <source>
        <dbReference type="ARBA" id="ARBA00004167"/>
    </source>
</evidence>
<dbReference type="InterPro" id="IPR000719">
    <property type="entry name" value="Prot_kinase_dom"/>
</dbReference>
<evidence type="ECO:0000256" key="3">
    <source>
        <dbReference type="ARBA" id="ARBA00022692"/>
    </source>
</evidence>
<evidence type="ECO:0000256" key="9">
    <source>
        <dbReference type="ARBA" id="ARBA00023180"/>
    </source>
</evidence>
<protein>
    <recommendedName>
        <fullName evidence="12">Protein kinase domain-containing protein</fullName>
    </recommendedName>
</protein>
<evidence type="ECO:0000313" key="13">
    <source>
        <dbReference type="EMBL" id="VVW19248.1"/>
    </source>
</evidence>
<comment type="subcellular location">
    <subcellularLocation>
        <location evidence="1">Membrane</location>
        <topology evidence="1">Single-pass membrane protein</topology>
    </subcellularLocation>
</comment>
<keyword evidence="6 10" id="KW-1133">Transmembrane helix</keyword>
<evidence type="ECO:0000256" key="5">
    <source>
        <dbReference type="ARBA" id="ARBA00022737"/>
    </source>
</evidence>
<organism evidence="13">
    <name type="scientific">Nymphaea colorata</name>
    <name type="common">pocket water lily</name>
    <dbReference type="NCBI Taxonomy" id="210225"/>
    <lineage>
        <taxon>Eukaryota</taxon>
        <taxon>Viridiplantae</taxon>
        <taxon>Streptophyta</taxon>
        <taxon>Embryophyta</taxon>
        <taxon>Tracheophyta</taxon>
        <taxon>Spermatophyta</taxon>
        <taxon>Magnoliopsida</taxon>
        <taxon>Nymphaeales</taxon>
        <taxon>Nymphaeaceae</taxon>
        <taxon>Nymphaea</taxon>
    </lineage>
</organism>
<evidence type="ECO:0000256" key="6">
    <source>
        <dbReference type="ARBA" id="ARBA00022989"/>
    </source>
</evidence>
<evidence type="ECO:0000256" key="8">
    <source>
        <dbReference type="ARBA" id="ARBA00023170"/>
    </source>
</evidence>
<dbReference type="InterPro" id="IPR001245">
    <property type="entry name" value="Ser-Thr/Tyr_kinase_cat_dom"/>
</dbReference>
<dbReference type="GO" id="GO:0004672">
    <property type="term" value="F:protein kinase activity"/>
    <property type="evidence" value="ECO:0007669"/>
    <property type="project" value="InterPro"/>
</dbReference>
<sequence>MATSVFFLSLFFLSHASAQFSSDPQLLFQIKEILEGKTGGGQNLLLSTWNLSFPFCEWRGIQWLNQNGTILDCQSSSLKLPSSDPVYVYSIQLSASGLTGRLPKELGSLNFLEKLYLNANSLTGGVPLELGNSLNLRFLSLGQNSLSGGLPSSMWNLCDNLVELDISENTFSGFIPSPALPNTTCSKLQRLDLGSNHLQGPVPAFISSLTGLHYLDLHNNSFSGPIPNDLALLNLTFLDLSFNNFSGPIPNFTLDFSVDGNPFLCGQAYCKETGARGKKLGMRTGILAAMVISLVAFLVFGASLSFCLHSSGKKKKKRELQDEQNEESRLILFHGGANLTVDDLLNANGVVIGKTGYGTLYKATVAGDGGTLILRLLQENTVRKPHSTFFSAIRLLGNLHHENLVPIKGCYQGERGEKLLVYGYVEGKNLAEMLHCSSMQNQLRWARRYEIALGIAHGLAFLHSDFGENIINVFHGNLKSKNVMIDEFYVPKLMDYGMSELMNPSSLTIMLSTAAEDGYCAPEASKLKKIINGRKYDVYSFGILLLEMMMGRPAGRCVSDRDEFVDLPTMVKRAVLEEKSMYIFDELVLGMEEESVLLELLQLAMGCCAPLPSVRPDMNEVIRKLEDLRPTSISSMYTSVDCRSDSEA</sequence>
<feature type="chain" id="PRO_5023919400" description="Protein kinase domain-containing protein" evidence="11">
    <location>
        <begin position="19"/>
        <end position="648"/>
    </location>
</feature>
<dbReference type="AlphaFoldDB" id="A0A5K1C2G8"/>
<keyword evidence="9" id="KW-0325">Glycoprotein</keyword>
<dbReference type="EMBL" id="LR721781">
    <property type="protein sequence ID" value="VVW19248.1"/>
    <property type="molecule type" value="Genomic_DNA"/>
</dbReference>
<keyword evidence="5" id="KW-0677">Repeat</keyword>
<dbReference type="Gene3D" id="1.10.510.10">
    <property type="entry name" value="Transferase(Phosphotransferase) domain 1"/>
    <property type="match status" value="1"/>
</dbReference>
<dbReference type="Gene3D" id="3.80.10.10">
    <property type="entry name" value="Ribonuclease Inhibitor"/>
    <property type="match status" value="2"/>
</dbReference>